<dbReference type="SFLD" id="SFLDG01129">
    <property type="entry name" value="C1.5:_HAD__Beta-PGM__Phosphata"/>
    <property type="match status" value="1"/>
</dbReference>
<sequence>VKQPIYVLPQAIVFDMDGTLIDSERLQLQCFMEMTEKYGYEARDEIYLQCIGATGAVARNILVDAYGPQFPLQEVLTDWRERYEELLASGALQLKEGARLMLETATSQGIPCALATQTRRVLTEKKLQLTGVLDYFDALVTGDDVQRGKPDPEHYMVAAAKLGAEPEACWALEDSENGVRSALSAGCVVYQIPDLVPVSATYTNLGQTILNSLVEVAEILEIAIAATIVSRE</sequence>
<dbReference type="InterPro" id="IPR023198">
    <property type="entry name" value="PGP-like_dom2"/>
</dbReference>
<dbReference type="InterPro" id="IPR036412">
    <property type="entry name" value="HAD-like_sf"/>
</dbReference>
<dbReference type="SFLD" id="SFLDS00003">
    <property type="entry name" value="Haloacid_Dehalogenase"/>
    <property type="match status" value="1"/>
</dbReference>
<dbReference type="Pfam" id="PF13419">
    <property type="entry name" value="HAD_2"/>
    <property type="match status" value="1"/>
</dbReference>
<dbReference type="SFLD" id="SFLDG01135">
    <property type="entry name" value="C1.5.6:_HAD__Beta-PGM__Phospha"/>
    <property type="match status" value="1"/>
</dbReference>
<dbReference type="InterPro" id="IPR041492">
    <property type="entry name" value="HAD_2"/>
</dbReference>
<evidence type="ECO:0008006" key="2">
    <source>
        <dbReference type="Google" id="ProtNLM"/>
    </source>
</evidence>
<name>A0A381SEQ9_9ZZZZ</name>
<dbReference type="SUPFAM" id="SSF56784">
    <property type="entry name" value="HAD-like"/>
    <property type="match status" value="1"/>
</dbReference>
<gene>
    <name evidence="1" type="ORF">METZ01_LOCUS55409</name>
</gene>
<dbReference type="InterPro" id="IPR006439">
    <property type="entry name" value="HAD-SF_hydro_IA"/>
</dbReference>
<accession>A0A381SEQ9</accession>
<dbReference type="PANTHER" id="PTHR18901:SF38">
    <property type="entry name" value="PSEUDOURIDINE-5'-PHOSPHATASE"/>
    <property type="match status" value="1"/>
</dbReference>
<dbReference type="PANTHER" id="PTHR18901">
    <property type="entry name" value="2-DEOXYGLUCOSE-6-PHOSPHATE PHOSPHATASE 2"/>
    <property type="match status" value="1"/>
</dbReference>
<feature type="non-terminal residue" evidence="1">
    <location>
        <position position="1"/>
    </location>
</feature>
<proteinExistence type="predicted"/>
<dbReference type="NCBIfam" id="TIGR01509">
    <property type="entry name" value="HAD-SF-IA-v3"/>
    <property type="match status" value="1"/>
</dbReference>
<protein>
    <recommendedName>
        <fullName evidence="2">FCP1 homology domain-containing protein</fullName>
    </recommendedName>
</protein>
<dbReference type="AlphaFoldDB" id="A0A381SEQ9"/>
<dbReference type="CDD" id="cd07505">
    <property type="entry name" value="HAD_BPGM-like"/>
    <property type="match status" value="1"/>
</dbReference>
<reference evidence="1" key="1">
    <citation type="submission" date="2018-05" db="EMBL/GenBank/DDBJ databases">
        <authorList>
            <person name="Lanie J.A."/>
            <person name="Ng W.-L."/>
            <person name="Kazmierczak K.M."/>
            <person name="Andrzejewski T.M."/>
            <person name="Davidsen T.M."/>
            <person name="Wayne K.J."/>
            <person name="Tettelin H."/>
            <person name="Glass J.I."/>
            <person name="Rusch D."/>
            <person name="Podicherti R."/>
            <person name="Tsui H.-C.T."/>
            <person name="Winkler M.E."/>
        </authorList>
    </citation>
    <scope>NUCLEOTIDE SEQUENCE</scope>
</reference>
<organism evidence="1">
    <name type="scientific">marine metagenome</name>
    <dbReference type="NCBI Taxonomy" id="408172"/>
    <lineage>
        <taxon>unclassified sequences</taxon>
        <taxon>metagenomes</taxon>
        <taxon>ecological metagenomes</taxon>
    </lineage>
</organism>
<evidence type="ECO:0000313" key="1">
    <source>
        <dbReference type="EMBL" id="SVA02555.1"/>
    </source>
</evidence>
<dbReference type="InterPro" id="IPR023214">
    <property type="entry name" value="HAD_sf"/>
</dbReference>
<dbReference type="Gene3D" id="3.40.50.1000">
    <property type="entry name" value="HAD superfamily/HAD-like"/>
    <property type="match status" value="1"/>
</dbReference>
<dbReference type="EMBL" id="UINC01003017">
    <property type="protein sequence ID" value="SVA02555.1"/>
    <property type="molecule type" value="Genomic_DNA"/>
</dbReference>
<dbReference type="PRINTS" id="PR00413">
    <property type="entry name" value="HADHALOGNASE"/>
</dbReference>
<dbReference type="Gene3D" id="1.10.150.240">
    <property type="entry name" value="Putative phosphatase, domain 2"/>
    <property type="match status" value="1"/>
</dbReference>